<evidence type="ECO:0000256" key="2">
    <source>
        <dbReference type="SAM" id="MobiDB-lite"/>
    </source>
</evidence>
<reference evidence="6 7" key="1">
    <citation type="submission" date="2021-11" db="EMBL/GenBank/DDBJ databases">
        <authorList>
            <person name="Islam A."/>
            <person name="Islam S."/>
            <person name="Flora M.S."/>
            <person name="Rahman M."/>
            <person name="Ziaur R.M."/>
            <person name="Epstein J.H."/>
            <person name="Hassan M."/>
            <person name="Klassen M."/>
            <person name="Woodard K."/>
            <person name="Webb A."/>
            <person name="Webby R.J."/>
            <person name="El Zowalaty M.E."/>
        </authorList>
    </citation>
    <scope>NUCLEOTIDE SEQUENCE [LARGE SCALE GENOMIC DNA]</scope>
    <source>
        <strain evidence="6">Pbs1</strain>
    </source>
</reference>
<dbReference type="InterPro" id="IPR036034">
    <property type="entry name" value="PDZ_sf"/>
</dbReference>
<dbReference type="Proteomes" id="UP001158986">
    <property type="component" value="Unassembled WGS sequence"/>
</dbReference>
<dbReference type="InterPro" id="IPR026847">
    <property type="entry name" value="VPS13"/>
</dbReference>
<evidence type="ECO:0000259" key="3">
    <source>
        <dbReference type="PROSITE" id="PS50003"/>
    </source>
</evidence>
<dbReference type="SMART" id="SM00233">
    <property type="entry name" value="PH"/>
    <property type="match status" value="1"/>
</dbReference>
<feature type="domain" description="PH" evidence="3">
    <location>
        <begin position="1218"/>
        <end position="1327"/>
    </location>
</feature>
<dbReference type="PROSITE" id="PS50096">
    <property type="entry name" value="IQ"/>
    <property type="match status" value="1"/>
</dbReference>
<dbReference type="Gene3D" id="2.30.42.10">
    <property type="match status" value="1"/>
</dbReference>
<dbReference type="PROSITE" id="PS51257">
    <property type="entry name" value="PROKAR_LIPOPROTEIN"/>
    <property type="match status" value="1"/>
</dbReference>
<dbReference type="InterPro" id="IPR001478">
    <property type="entry name" value="PDZ"/>
</dbReference>
<comment type="caution">
    <text evidence="6">The sequence shown here is derived from an EMBL/GenBank/DDBJ whole genome shotgun (WGS) entry which is preliminary data.</text>
</comment>
<dbReference type="SUPFAM" id="SSF50156">
    <property type="entry name" value="PDZ domain-like"/>
    <property type="match status" value="1"/>
</dbReference>
<feature type="region of interest" description="Disordered" evidence="2">
    <location>
        <begin position="1"/>
        <end position="22"/>
    </location>
</feature>
<evidence type="ECO:0000259" key="5">
    <source>
        <dbReference type="PROSITE" id="PS50853"/>
    </source>
</evidence>
<evidence type="ECO:0000256" key="1">
    <source>
        <dbReference type="ARBA" id="ARBA00006545"/>
    </source>
</evidence>
<dbReference type="InterPro" id="IPR009543">
    <property type="entry name" value="VPS13_VAB"/>
</dbReference>
<keyword evidence="7" id="KW-1185">Reference proteome</keyword>
<evidence type="ECO:0008006" key="8">
    <source>
        <dbReference type="Google" id="ProtNLM"/>
    </source>
</evidence>
<accession>A0ABN8CY23</accession>
<evidence type="ECO:0000259" key="4">
    <source>
        <dbReference type="PROSITE" id="PS50106"/>
    </source>
</evidence>
<feature type="domain" description="PDZ" evidence="4">
    <location>
        <begin position="69"/>
        <end position="145"/>
    </location>
</feature>
<sequence length="3687" mass="412983">MERQSRRSSMSVHCLNHRSSSSSSLSVSACSISSTVNQIYPAPCTQPLSYSADQSCEDYEVVFTEDKLGLTLKNHEQIDPLGYRIPETIVKSTIFSVGQVSHPIREGDVLLSVNGESITNLEFQDVLRILKIASRPIRLRFRTRSTLRRAWSMSGTEQLDVSSRWSSSGSVDSDLRVPIADEAFSYPERPGLEEDRDDSDSQDAVMSESFGDADSARSTENSSVITELTDMELTSRRQSSRLAAFLRKPFRRGDGFDGARWALRMGVVPVSPCTEISLESPIKAAILVRWRVHAKAVSYHLQFSRDWTMKVWKNWSGRPRRESNNELELVTTIVGLDYSKSYVVRVRYEFSDGHGPSEWSVAKLETMLEGPLKSWIAHFLGQYVESQTVNVSTKLWQSSERLKLENLTLKASVVPNWLPFRLKTGFVGLFEADLPISAIFGNASAKIKFQDVLLVLEPLKHDYQEMQDEMLCLIGQKMQKLEQDLQDRWTGPQVPEYTVSHESEGYFGTDGWIGRTMTKLIDNLQVDIRNLHIRVEGVWFPFGPMRSPLMPRSGNKDKEGVKFAVGMTLGALSAVTTPSNWRVGGFDDQKDENKTQESNRLVFKLINAIDLSVYVDPSALHFIHSRIHPKLLQSALSRLKEMGSRVAKADWWNAEESVHVHRFLVAPINVALKLTMNTAARHAHTDDSRYDAVIHLSRIWMTLDEEQLSVLNLIIDSFSGHEKWRLMIAEQVKASEHHTASNEATMEELAKDYLLVWSQIVARKTEGMDTLRKSEAWHDAMRIEEQLPYEVVVAIRNRLGLECAEGKALSYPDMLSDSGNGVGIPLPEISVSFSKGPTGLLFDLLPSGDVVIKRCVEKSPAAAVDSVKPGLLLVKVNDKLLQSVFRFKSGLDVELAVDSMPGTKVLTFRYPSVMPVGVLSPRTVSHVSFSSDQLKFCLVRAFQKRVIAEVMLENPAVSIRGFGPSLFTYHFYEVVVKDFYVQSISREEDEGNHCIASSICKPVDVFSGEDARSSAVQLSIDYLYEGHPDSRPDIVETYGSKLSLAVGNSIAVIDEEKMTALLGDWHDWLGANSNDYSSAMPSPSASRVETDPGTIPLSGIGQLVLSDVSTSPSNAALTDSLPGASSCSYEIKVELLRLFISAHEAPIAPAETSREPSYRVLLKQLIGNEPSGPPAIPDWARAAHAIVVMQRFIRGAIVRKRKMVRLALARNRWIFYHDNEKMGWLYTRDDLLAFRRWRRSWCHLDDDGNFSMHSNGSGADVLDVFSLFGCKVIMLPYTSGGPWGSQRDKLCQVLEITTRSGALRKVVSADNLVELKKWKHCIESSAKSAAKRLNSDDVEEEEVFYESAVEDCNPPVEDDIAQFSKTEQWNGSALDELLLGGFSSIYRAAATLKKEQTSWFSLSVINVNFVVDVHRVSEPDRSAFALYLGLKDFTAVDHRQSSGYGFLHVGDKFLSLKSGNLTPGKMRADHLSNGPFLVLRMSYRGAHAESDCFVRQSGLHAELTMSGWVMPFTIVQVFFEIIDVLDVLRAADTDITDSGVDRTNAPEQVSFAPWKEVPELGIQIRAPILEAYLEDSHCVAKLTVEDSSCSYRADSAVENFKLHLGPTALFVLTEDVALRLVQVDKLWLGYDLRLHLQTALTVNRCALCADESAKRPVCHRSINIWIGQVKLEADRRLELLFALLEALAITPDDTEDEAELDSASEEKAMTNSGQGDFFGKRDFDVKFLGVDQKERLPLMPSNFQDQDPLDLRPMYATGFTRPCTSPSGRSRMSTATSAGLNLEMQDNSQERSKRRTKVSAFIPLLNYQLLVGISNKPIERPGSSKTIFRTRLRMGRIHDRISITCYSVVFEVIKRSLSVVSLDTYIPVMNFSMSDMKMQCVTRTEFSTDYVVDASVEISARYYNTTLADWEPFIEPWRAYAKAKSDGGEDGTTMQLSALQRLNVNFTDSLIRLLSSIAKNRCKQDLIVEKRTLAAVAADGEARKEDGRVCVLNNLGVPIRLANLNTSHAGTLHVDVRDGWSFPGYSRFHNVRVSVVLLPWWHPREVQPVENFRHKFTLPYGGAQLGVTPILRIDVLTTDEGKRNYVFDHVTNKYVEVEAEDDDDFADVSTTSRVAPPNIQQYVNREDSTNTNASQRIRWSSIGSAEINLAGNVMASLDPTRMKLNRWYRLHDLRGNITGEIFVGLHFVPDVDDPVTCGRTTEPQQVKDGQFLVFDPLKIVNANTSESSDQCKDHVMLSEGLRGSYIPPLALEVLIGSSRMSLMCPLRRAGKFLIQGEKVLAEVKVAQRDESRRVLLLSSPVQLKNDTSIDMEFWTCYTRLAAGKSCALPRTGKLMTLTTSNKMSVPISALFGEEKDSIVVKVDGCKPTVVADLNKLAAGSTILTLEAADGEGLGYCLYVNITSHMRKVYREEHQGMITRGVMNQDGELQTYATKYQICLHSCLMFENTLPIRVQYKIVANGRLLEEVFQTGTLSPGEEVPIHNFQLDAQLMLRLPEIDSIWSRPINLGDCIYREKMDKSIKSMLGAICAWDPIVEFLPSPKNPGIAFKEGDISSKVITRIDYTATDDGSPRIVLFCSLWVYNQSHVQTLLFRCADSPDASILVVPPLVPQRPVPRLMDCPDQGIREPISLKFGSKLGPKTRNELGISIQRPLGQFHRTTQVVITSHFVFVNKTPVAFKISQYMKTTDRVVELPAMLNKGMPSTHHFDFDAMTTLANRRVYLRMDHYGAEWSGPFAIDDENEFSLMLKGSVMDAWKDASGDRDRHKSFRRSISEMHRVKVRISSVGPSMVVTLLRDDPPMYMIRNESSSDVFVSQVHCSDETVVIRSKEFIPFAWVKPDGPWRVACRTGSVVGRHEMISRKYGVYDFANLDRERNIDTLRYRMFGSKSKIVSGDIVVDRASRVLVFRDYNPDKPPSYILEVKIIAVRLCNEFSLKPDSTAELIVETDNHAAKATESKELKTAHVYRFNSDVEFACDSRPKKLTLSFYENQADREGRMRGVSSAGIDDESYINSIRGNRAGCSTAEMALDATELEKLGSPRTGGDLTSFEKMHTPPVRHCRPLSGSMVSLPRNQESRYKDSDFSYVDDGLQLSDIERVSESYASSEQSDDDDVHQKEREHSAAGCVEIRIPKKAWTRMGVGAKQSIALSYNTAEQARRSLGRVEGHWWDMRDPEKGDFVGKVLVALKFRTSVREHIHPTGIYSMSATIPSIGLSFLHNANSSMVEVAYLSMRCLGLLYSCAGGSSEIVFSLGNVQMDNQMEREVVLGPKVHRVKEGVSVRLRDRWRSLMNYRYRGIFEEMDTNTLSVIQFRMLWNSSCHAGEFTHYELIELIMQELEVSTDEKFVVNLISVFQGLEGLASQHTFEEIVNTQLDYAGGFSSGAIVPGAGMDERSGVGGSGGTATAIVSEASGVYIEELTIEAVRIKFTMELHGGRYIKKLGPSGRRLAVYLPESNVKDFRLYLTKLSFTHLYEPQASVIEKVARRYSQQAVILVLRGLHTVSVYANPFRIVYRLGHGLVELVRLPARGLASGSPLELVGGAYLGVRSLAMNLISASYEIVAGATGIFGAVLTPFIPESRRKAFDEDLVAFQRAVIEEVDTFDAAEERTMTKVIVRKPREFNAGVGLLTVYGPGSVPLEEQERIDLKAVVLLQLWWRRRRRAERLLAEARRLRPEPESADHAFEAKQCAVQ</sequence>
<dbReference type="CDD" id="cd00136">
    <property type="entry name" value="PDZ_canonical"/>
    <property type="match status" value="1"/>
</dbReference>
<name>A0ABN8CY23_9STRA</name>
<dbReference type="SUPFAM" id="SSF50729">
    <property type="entry name" value="PH domain-like"/>
    <property type="match status" value="1"/>
</dbReference>
<feature type="region of interest" description="Disordered" evidence="2">
    <location>
        <begin position="3045"/>
        <end position="3069"/>
    </location>
</feature>
<dbReference type="InterPro" id="IPR011993">
    <property type="entry name" value="PH-like_dom_sf"/>
</dbReference>
<dbReference type="PROSITE" id="PS50853">
    <property type="entry name" value="FN3"/>
    <property type="match status" value="1"/>
</dbReference>
<dbReference type="PANTHER" id="PTHR16166:SF93">
    <property type="entry name" value="INTERMEMBRANE LIPID TRANSFER PROTEIN VPS13"/>
    <property type="match status" value="1"/>
</dbReference>
<feature type="compositionally biased region" description="Acidic residues" evidence="2">
    <location>
        <begin position="1694"/>
        <end position="1703"/>
    </location>
</feature>
<dbReference type="InterPro" id="IPR003961">
    <property type="entry name" value="FN3_dom"/>
</dbReference>
<feature type="region of interest" description="Disordered" evidence="2">
    <location>
        <begin position="3096"/>
        <end position="3118"/>
    </location>
</feature>
<feature type="region of interest" description="Disordered" evidence="2">
    <location>
        <begin position="186"/>
        <end position="221"/>
    </location>
</feature>
<proteinExistence type="inferred from homology"/>
<gene>
    <name evidence="6" type="ORF">PBS001_LOCUS4638</name>
</gene>
<evidence type="ECO:0000313" key="6">
    <source>
        <dbReference type="EMBL" id="CAH0518053.1"/>
    </source>
</evidence>
<organism evidence="6 7">
    <name type="scientific">Peronospora belbahrii</name>
    <dbReference type="NCBI Taxonomy" id="622444"/>
    <lineage>
        <taxon>Eukaryota</taxon>
        <taxon>Sar</taxon>
        <taxon>Stramenopiles</taxon>
        <taxon>Oomycota</taxon>
        <taxon>Peronosporomycetes</taxon>
        <taxon>Peronosporales</taxon>
        <taxon>Peronosporaceae</taxon>
        <taxon>Peronospora</taxon>
    </lineage>
</organism>
<dbReference type="PROSITE" id="PS50106">
    <property type="entry name" value="PDZ"/>
    <property type="match status" value="1"/>
</dbReference>
<dbReference type="PANTHER" id="PTHR16166">
    <property type="entry name" value="VACUOLAR PROTEIN SORTING-ASSOCIATED PROTEIN VPS13"/>
    <property type="match status" value="1"/>
</dbReference>
<evidence type="ECO:0000313" key="7">
    <source>
        <dbReference type="Proteomes" id="UP001158986"/>
    </source>
</evidence>
<feature type="region of interest" description="Disordered" evidence="2">
    <location>
        <begin position="1694"/>
        <end position="1715"/>
    </location>
</feature>
<protein>
    <recommendedName>
        <fullName evidence="8">PH domain-containing protein</fullName>
    </recommendedName>
</protein>
<dbReference type="EMBL" id="CAKLCB010000255">
    <property type="protein sequence ID" value="CAH0518053.1"/>
    <property type="molecule type" value="Genomic_DNA"/>
</dbReference>
<dbReference type="Gene3D" id="2.30.29.30">
    <property type="entry name" value="Pleckstrin-homology domain (PH domain)/Phosphotyrosine-binding domain (PTB)"/>
    <property type="match status" value="1"/>
</dbReference>
<dbReference type="SMART" id="SM00228">
    <property type="entry name" value="PDZ"/>
    <property type="match status" value="2"/>
</dbReference>
<dbReference type="PROSITE" id="PS50003">
    <property type="entry name" value="PH_DOMAIN"/>
    <property type="match status" value="1"/>
</dbReference>
<dbReference type="Pfam" id="PF25036">
    <property type="entry name" value="VPS13_VAB"/>
    <property type="match status" value="1"/>
</dbReference>
<feature type="domain" description="Fibronectin type-III" evidence="5">
    <location>
        <begin position="269"/>
        <end position="370"/>
    </location>
</feature>
<dbReference type="InterPro" id="IPR001849">
    <property type="entry name" value="PH_domain"/>
</dbReference>
<comment type="similarity">
    <text evidence="1">Belongs to the VPS13 family.</text>
</comment>